<dbReference type="AlphaFoldDB" id="A0A7X5J8Q2"/>
<accession>A0A7X5J8Q2</accession>
<keyword evidence="3" id="KW-1185">Reference proteome</keyword>
<dbReference type="InterPro" id="IPR000868">
    <property type="entry name" value="Isochorismatase-like_dom"/>
</dbReference>
<dbReference type="InterPro" id="IPR053152">
    <property type="entry name" value="Hydrolase_YcaC-like"/>
</dbReference>
<sequence>MTPFTPADTAFVLIDHQVGTMQLIRNIDMAHAGRMALALAKAARIMNLPVVLTSSQEDRIQGPLMPVLAEILPEAFAGRVRREGIVNAWKDEAFRAAVLATGRRNLVMAGVTTDVCLVFPSIDAVEEGFRVQAVMDASGSPFELSEDMSRRRMQDAGVVLTATNTIIAEMAQNWSTANGSELIRLLFTDVLPPVTPHAA</sequence>
<dbReference type="RefSeq" id="WP_161707948.1">
    <property type="nucleotide sequence ID" value="NZ_JAABLQ010000001.1"/>
</dbReference>
<dbReference type="Proteomes" id="UP000586722">
    <property type="component" value="Unassembled WGS sequence"/>
</dbReference>
<dbReference type="PANTHER" id="PTHR43559">
    <property type="entry name" value="HYDROLASE YCAC-RELATED"/>
    <property type="match status" value="1"/>
</dbReference>
<feature type="domain" description="Isochorismatase-like" evidence="1">
    <location>
        <begin position="9"/>
        <end position="164"/>
    </location>
</feature>
<dbReference type="PANTHER" id="PTHR43559:SF3">
    <property type="entry name" value="HYDROLASE YCAC-RELATED"/>
    <property type="match status" value="1"/>
</dbReference>
<dbReference type="Pfam" id="PF00857">
    <property type="entry name" value="Isochorismatase"/>
    <property type="match status" value="1"/>
</dbReference>
<protein>
    <submittedName>
        <fullName evidence="2">Isochorismatase family protein</fullName>
    </submittedName>
</protein>
<proteinExistence type="predicted"/>
<comment type="caution">
    <text evidence="2">The sequence shown here is derived from an EMBL/GenBank/DDBJ whole genome shotgun (WGS) entry which is preliminary data.</text>
</comment>
<reference evidence="3" key="1">
    <citation type="submission" date="2020-01" db="EMBL/GenBank/DDBJ databases">
        <authorList>
            <person name="Fang Y."/>
            <person name="Sun R."/>
            <person name="Nie L."/>
            <person name="He J."/>
            <person name="Hao L."/>
            <person name="Wang L."/>
            <person name="Su S."/>
            <person name="Lv E."/>
            <person name="Zhang Z."/>
            <person name="Xie R."/>
            <person name="Liu H."/>
        </authorList>
    </citation>
    <scope>NUCLEOTIDE SEQUENCE [LARGE SCALE GENOMIC DNA]</scope>
    <source>
        <strain evidence="3">XCT-53</strain>
    </source>
</reference>
<dbReference type="EMBL" id="JAABLQ010000001">
    <property type="protein sequence ID" value="NBN77490.1"/>
    <property type="molecule type" value="Genomic_DNA"/>
</dbReference>
<dbReference type="SUPFAM" id="SSF52499">
    <property type="entry name" value="Isochorismatase-like hydrolases"/>
    <property type="match status" value="1"/>
</dbReference>
<evidence type="ECO:0000313" key="3">
    <source>
        <dbReference type="Proteomes" id="UP000586722"/>
    </source>
</evidence>
<gene>
    <name evidence="2" type="ORF">GWI72_04330</name>
</gene>
<evidence type="ECO:0000259" key="1">
    <source>
        <dbReference type="Pfam" id="PF00857"/>
    </source>
</evidence>
<dbReference type="Gene3D" id="3.40.50.850">
    <property type="entry name" value="Isochorismatase-like"/>
    <property type="match status" value="1"/>
</dbReference>
<dbReference type="InterPro" id="IPR036380">
    <property type="entry name" value="Isochorismatase-like_sf"/>
</dbReference>
<organism evidence="2 3">
    <name type="scientific">Pannonibacter tanglangensis</name>
    <dbReference type="NCBI Taxonomy" id="2750084"/>
    <lineage>
        <taxon>Bacteria</taxon>
        <taxon>Pseudomonadati</taxon>
        <taxon>Pseudomonadota</taxon>
        <taxon>Alphaproteobacteria</taxon>
        <taxon>Hyphomicrobiales</taxon>
        <taxon>Stappiaceae</taxon>
        <taxon>Pannonibacter</taxon>
    </lineage>
</organism>
<evidence type="ECO:0000313" key="2">
    <source>
        <dbReference type="EMBL" id="NBN77490.1"/>
    </source>
</evidence>
<name>A0A7X5J8Q2_9HYPH</name>